<evidence type="ECO:0000256" key="1">
    <source>
        <dbReference type="SAM" id="MobiDB-lite"/>
    </source>
</evidence>
<keyword evidence="2" id="KW-0808">Transferase</keyword>
<reference evidence="2 3" key="2">
    <citation type="submission" date="2015-05" db="EMBL/GenBank/DDBJ databases">
        <authorList>
            <person name="Morales-Cruz A."/>
            <person name="Amrine K.C."/>
            <person name="Cantu D."/>
        </authorList>
    </citation>
    <scope>NUCLEOTIDE SEQUENCE [LARGE SCALE GENOMIC DNA]</scope>
    <source>
        <strain evidence="2">DA912</strain>
    </source>
</reference>
<dbReference type="STRING" id="1214573.A0A0G2FBX0"/>
<sequence>MFLSRSPRRSKHGHEKNGKHGKKVDPYLEPLRQRWICYECGKIRSDKIRERHPLAVDEKMQPNWCGRCRITHEHNGKPLAWYGQRHYCWGCGIVRSEKYHRENELAPGRSSGPNYCKPCREASPGYEHNLREASEVGGETTNLDKAFMRQVHDANLSDIEEDKDDHASTSNRAPGKENDARAGLLKSREATSSMLKNRSFKTKTDSDTSSEGNVTIKKLKEMHLEADKTLNSGGKAGDGGARLSAGYSYKPPSVESASGCSSTVGGDVKTYRVSHCDTGNLAPAGGDGDREMKDAIFYTADKACQADISSTIRVYPSGPDTVASPMDVHQSDSGSRPTTCERDGLAVDENIGDKIRLGKEPLEPFTSPAHLNPDLYTMNHRAWAAQSSAPKAYDHIMSPPIPAGYGAHCGAGGSDPGTGAQYTTQPSCFSRPQNGFNSAAHFSDAHCRRDFSGDSYHDHANEDQYGYSRPSYPGGGFAQTQQNYHYGHQDAYGTQCQYGPQSQYGAQGQTGFKGQPGSWTDHNGHGFSQQGPAFEDSGYSAPKEFDFSFLGRANGGSAADSASDNYVPTQEEINAYTQRNCMGPQTKATTPRAEPQWTIYEDDDAARNQQQWGDPAVGAYAWRDGKTSVHHVSSSTPGNTVTILSIREITSDEDLSAKCDGDRDDDGDGMFLKSRHRC</sequence>
<dbReference type="GO" id="GO:0016740">
    <property type="term" value="F:transferase activity"/>
    <property type="evidence" value="ECO:0007669"/>
    <property type="project" value="UniProtKB-KW"/>
</dbReference>
<dbReference type="OrthoDB" id="5415512at2759"/>
<evidence type="ECO:0000313" key="2">
    <source>
        <dbReference type="EMBL" id="KKY31684.1"/>
    </source>
</evidence>
<feature type="region of interest" description="Disordered" evidence="1">
    <location>
        <begin position="157"/>
        <end position="214"/>
    </location>
</feature>
<feature type="region of interest" description="Disordered" evidence="1">
    <location>
        <begin position="1"/>
        <end position="24"/>
    </location>
</feature>
<feature type="region of interest" description="Disordered" evidence="1">
    <location>
        <begin position="458"/>
        <end position="481"/>
    </location>
</feature>
<proteinExistence type="predicted"/>
<organism evidence="2 3">
    <name type="scientific">Diaporthe ampelina</name>
    <dbReference type="NCBI Taxonomy" id="1214573"/>
    <lineage>
        <taxon>Eukaryota</taxon>
        <taxon>Fungi</taxon>
        <taxon>Dikarya</taxon>
        <taxon>Ascomycota</taxon>
        <taxon>Pezizomycotina</taxon>
        <taxon>Sordariomycetes</taxon>
        <taxon>Sordariomycetidae</taxon>
        <taxon>Diaporthales</taxon>
        <taxon>Diaporthaceae</taxon>
        <taxon>Diaporthe</taxon>
    </lineage>
</organism>
<keyword evidence="3" id="KW-1185">Reference proteome</keyword>
<dbReference type="AlphaFoldDB" id="A0A0G2FBX0"/>
<feature type="compositionally biased region" description="Basic residues" evidence="1">
    <location>
        <begin position="1"/>
        <end position="14"/>
    </location>
</feature>
<protein>
    <submittedName>
        <fullName evidence="2">Putative oligosaccharyl transferase stt3 subunit</fullName>
    </submittedName>
</protein>
<feature type="compositionally biased region" description="Basic and acidic residues" evidence="1">
    <location>
        <begin position="15"/>
        <end position="24"/>
    </location>
</feature>
<name>A0A0G2FBX0_9PEZI</name>
<gene>
    <name evidence="2" type="ORF">UCDDA912_g08408</name>
</gene>
<comment type="caution">
    <text evidence="2">The sequence shown here is derived from an EMBL/GenBank/DDBJ whole genome shotgun (WGS) entry which is preliminary data.</text>
</comment>
<reference evidence="2 3" key="1">
    <citation type="submission" date="2015-05" db="EMBL/GenBank/DDBJ databases">
        <title>Distinctive expansion of gene families associated with plant cell wall degradation and secondary metabolism in the genomes of grapevine trunk pathogens.</title>
        <authorList>
            <person name="Lawrence D.P."/>
            <person name="Travadon R."/>
            <person name="Rolshausen P.E."/>
            <person name="Baumgartner K."/>
        </authorList>
    </citation>
    <scope>NUCLEOTIDE SEQUENCE [LARGE SCALE GENOMIC DNA]</scope>
    <source>
        <strain evidence="2">DA912</strain>
    </source>
</reference>
<dbReference type="Proteomes" id="UP000034680">
    <property type="component" value="Unassembled WGS sequence"/>
</dbReference>
<evidence type="ECO:0000313" key="3">
    <source>
        <dbReference type="Proteomes" id="UP000034680"/>
    </source>
</evidence>
<accession>A0A0G2FBX0</accession>
<dbReference type="EMBL" id="LCUC01000369">
    <property type="protein sequence ID" value="KKY31684.1"/>
    <property type="molecule type" value="Genomic_DNA"/>
</dbReference>